<evidence type="ECO:0000313" key="3">
    <source>
        <dbReference type="Ensembl" id="ENSGAGP00000002672.1"/>
    </source>
</evidence>
<feature type="transmembrane region" description="Helical" evidence="1">
    <location>
        <begin position="101"/>
        <end position="125"/>
    </location>
</feature>
<reference evidence="4" key="1">
    <citation type="journal article" date="2017" name="PLoS ONE">
        <title>The Agassiz's desert tortoise genome provides a resource for the conservation of a threatened species.</title>
        <authorList>
            <person name="Tollis M."/>
            <person name="DeNardo D.F."/>
            <person name="Cornelius J.A."/>
            <person name="Dolby G.A."/>
            <person name="Edwards T."/>
            <person name="Henen B.T."/>
            <person name="Karl A.E."/>
            <person name="Murphy R.W."/>
            <person name="Kusumi K."/>
        </authorList>
    </citation>
    <scope>NUCLEOTIDE SEQUENCE [LARGE SCALE GENOMIC DNA]</scope>
</reference>
<name>A0A452GLL7_9SAUR</name>
<evidence type="ECO:0000256" key="1">
    <source>
        <dbReference type="SAM" id="Phobius"/>
    </source>
</evidence>
<dbReference type="Proteomes" id="UP000291020">
    <property type="component" value="Unassembled WGS sequence"/>
</dbReference>
<reference evidence="3" key="3">
    <citation type="submission" date="2025-09" db="UniProtKB">
        <authorList>
            <consortium name="Ensembl"/>
        </authorList>
    </citation>
    <scope>IDENTIFICATION</scope>
</reference>
<dbReference type="STRING" id="38772.ENSGAGP00000002672"/>
<keyword evidence="4" id="KW-1185">Reference proteome</keyword>
<dbReference type="Ensembl" id="ENSGAGT00000003062.1">
    <property type="protein sequence ID" value="ENSGAGP00000002672.1"/>
    <property type="gene ID" value="ENSGAGG00000002147.1"/>
</dbReference>
<accession>A0A452GLL7</accession>
<keyword evidence="1" id="KW-1133">Transmembrane helix</keyword>
<protein>
    <recommendedName>
        <fullName evidence="2">ZMIZ1 N-terminal domain-containing protein</fullName>
    </recommendedName>
</protein>
<dbReference type="AlphaFoldDB" id="A0A452GLL7"/>
<dbReference type="Pfam" id="PF18028">
    <property type="entry name" value="Zmiz1_N"/>
    <property type="match status" value="1"/>
</dbReference>
<organism evidence="3 4">
    <name type="scientific">Gopherus agassizii</name>
    <name type="common">Agassiz's desert tortoise</name>
    <dbReference type="NCBI Taxonomy" id="38772"/>
    <lineage>
        <taxon>Eukaryota</taxon>
        <taxon>Metazoa</taxon>
        <taxon>Chordata</taxon>
        <taxon>Craniata</taxon>
        <taxon>Vertebrata</taxon>
        <taxon>Euteleostomi</taxon>
        <taxon>Archelosauria</taxon>
        <taxon>Testudinata</taxon>
        <taxon>Testudines</taxon>
        <taxon>Cryptodira</taxon>
        <taxon>Durocryptodira</taxon>
        <taxon>Testudinoidea</taxon>
        <taxon>Testudinidae</taxon>
        <taxon>Gopherus</taxon>
    </lineage>
</organism>
<proteinExistence type="predicted"/>
<sequence>MNSMDRHIQQTNDRLQCIKQHLQNPANFHNAATELLDWCGDPRAFQRPFEQSLMGCLTVVSRVAAQQGFDLDLGYRLLAVCAANRDKFTPKSAGRKRLFPFINVIPMTLSVCLLSPVPVFCLIYLCFTNNLAFPFPLTSTFHNHPYYQIC</sequence>
<evidence type="ECO:0000259" key="2">
    <source>
        <dbReference type="Pfam" id="PF18028"/>
    </source>
</evidence>
<feature type="domain" description="ZMIZ1 N-terminal" evidence="2">
    <location>
        <begin position="8"/>
        <end position="95"/>
    </location>
</feature>
<dbReference type="InterPro" id="IPR040797">
    <property type="entry name" value="ZMIZ1_N"/>
</dbReference>
<keyword evidence="1" id="KW-0812">Transmembrane</keyword>
<evidence type="ECO:0000313" key="4">
    <source>
        <dbReference type="Proteomes" id="UP000291020"/>
    </source>
</evidence>
<keyword evidence="1" id="KW-0472">Membrane</keyword>
<reference evidence="3" key="2">
    <citation type="submission" date="2025-08" db="UniProtKB">
        <authorList>
            <consortium name="Ensembl"/>
        </authorList>
    </citation>
    <scope>IDENTIFICATION</scope>
</reference>